<dbReference type="SUPFAM" id="SSF53901">
    <property type="entry name" value="Thiolase-like"/>
    <property type="match status" value="1"/>
</dbReference>
<accession>X1DE47</accession>
<proteinExistence type="predicted"/>
<dbReference type="Gene3D" id="3.40.47.10">
    <property type="match status" value="1"/>
</dbReference>
<dbReference type="InterPro" id="IPR016039">
    <property type="entry name" value="Thiolase-like"/>
</dbReference>
<dbReference type="EMBL" id="BART01027572">
    <property type="protein sequence ID" value="GAG94706.1"/>
    <property type="molecule type" value="Genomic_DNA"/>
</dbReference>
<dbReference type="AlphaFoldDB" id="X1DE47"/>
<organism evidence="2">
    <name type="scientific">marine sediment metagenome</name>
    <dbReference type="NCBI Taxonomy" id="412755"/>
    <lineage>
        <taxon>unclassified sequences</taxon>
        <taxon>metagenomes</taxon>
        <taxon>ecological metagenomes</taxon>
    </lineage>
</organism>
<reference evidence="2" key="1">
    <citation type="journal article" date="2014" name="Front. Microbiol.">
        <title>High frequency of phylogenetically diverse reductive dehalogenase-homologous genes in deep subseafloor sedimentary metagenomes.</title>
        <authorList>
            <person name="Kawai M."/>
            <person name="Futagami T."/>
            <person name="Toyoda A."/>
            <person name="Takaki Y."/>
            <person name="Nishi S."/>
            <person name="Hori S."/>
            <person name="Arai W."/>
            <person name="Tsubouchi T."/>
            <person name="Morono Y."/>
            <person name="Uchiyama I."/>
            <person name="Ito T."/>
            <person name="Fujiyama A."/>
            <person name="Inagaki F."/>
            <person name="Takami H."/>
        </authorList>
    </citation>
    <scope>NUCLEOTIDE SEQUENCE</scope>
    <source>
        <strain evidence="2">Expedition CK06-06</strain>
    </source>
</reference>
<evidence type="ECO:0000259" key="1">
    <source>
        <dbReference type="Pfam" id="PF01154"/>
    </source>
</evidence>
<protein>
    <recommendedName>
        <fullName evidence="1">Hydroxymethylglutaryl-coenzyme A synthase N-terminal domain-containing protein</fullName>
    </recommendedName>
</protein>
<gene>
    <name evidence="2" type="ORF">S01H4_48855</name>
</gene>
<feature type="domain" description="Hydroxymethylglutaryl-coenzyme A synthase N-terminal" evidence="1">
    <location>
        <begin position="12"/>
        <end position="70"/>
    </location>
</feature>
<evidence type="ECO:0000313" key="2">
    <source>
        <dbReference type="EMBL" id="GAG94706.1"/>
    </source>
</evidence>
<dbReference type="InterPro" id="IPR013528">
    <property type="entry name" value="HMG_CoA_synth_N"/>
</dbReference>
<feature type="non-terminal residue" evidence="2">
    <location>
        <position position="114"/>
    </location>
</feature>
<sequence length="114" mass="12172">MLNISPNALTQDVYNACAGGTLAIINAIAMIEKEIINKALIISADISSYHIGSPGEPTQGSGAIGFVISKNPRVAVFSQKFGKISGNVNDFFRPANEKNARAFGKYSQATYIDF</sequence>
<dbReference type="Pfam" id="PF01154">
    <property type="entry name" value="HMG_CoA_synt_N"/>
    <property type="match status" value="1"/>
</dbReference>
<dbReference type="GO" id="GO:0016746">
    <property type="term" value="F:acyltransferase activity"/>
    <property type="evidence" value="ECO:0007669"/>
    <property type="project" value="InterPro"/>
</dbReference>
<comment type="caution">
    <text evidence="2">The sequence shown here is derived from an EMBL/GenBank/DDBJ whole genome shotgun (WGS) entry which is preliminary data.</text>
</comment>
<name>X1DE47_9ZZZZ</name>